<feature type="domain" description="DED" evidence="2">
    <location>
        <begin position="20"/>
        <end position="94"/>
    </location>
</feature>
<evidence type="ECO:0000256" key="1">
    <source>
        <dbReference type="ARBA" id="ARBA00022703"/>
    </source>
</evidence>
<dbReference type="SUPFAM" id="SSF47986">
    <property type="entry name" value="DEATH domain"/>
    <property type="match status" value="2"/>
</dbReference>
<dbReference type="InterPro" id="IPR011029">
    <property type="entry name" value="DEATH-like_dom_sf"/>
</dbReference>
<dbReference type="OrthoDB" id="5976792at2759"/>
<evidence type="ECO:0000313" key="4">
    <source>
        <dbReference type="Proteomes" id="UP001163046"/>
    </source>
</evidence>
<keyword evidence="4" id="KW-1185">Reference proteome</keyword>
<gene>
    <name evidence="3" type="primary">CASP10_3</name>
    <name evidence="3" type="ORF">OS493_029244</name>
</gene>
<dbReference type="AlphaFoldDB" id="A0A9X0D3A1"/>
<dbReference type="Gene3D" id="1.10.533.10">
    <property type="entry name" value="Death Domain, Fas"/>
    <property type="match status" value="2"/>
</dbReference>
<dbReference type="PROSITE" id="PS50168">
    <property type="entry name" value="DED"/>
    <property type="match status" value="2"/>
</dbReference>
<organism evidence="3 4">
    <name type="scientific">Desmophyllum pertusum</name>
    <dbReference type="NCBI Taxonomy" id="174260"/>
    <lineage>
        <taxon>Eukaryota</taxon>
        <taxon>Metazoa</taxon>
        <taxon>Cnidaria</taxon>
        <taxon>Anthozoa</taxon>
        <taxon>Hexacorallia</taxon>
        <taxon>Scleractinia</taxon>
        <taxon>Caryophylliina</taxon>
        <taxon>Caryophylliidae</taxon>
        <taxon>Desmophyllum</taxon>
    </lineage>
</organism>
<keyword evidence="1" id="KW-0053">Apoptosis</keyword>
<dbReference type="PANTHER" id="PTHR48169">
    <property type="entry name" value="DED DOMAIN-CONTAINING PROTEIN"/>
    <property type="match status" value="1"/>
</dbReference>
<dbReference type="Pfam" id="PF01335">
    <property type="entry name" value="DED"/>
    <property type="match status" value="2"/>
</dbReference>
<name>A0A9X0D3A1_9CNID</name>
<dbReference type="PANTHER" id="PTHR48169:SF7">
    <property type="entry name" value="CASPASE 10"/>
    <property type="match status" value="1"/>
</dbReference>
<dbReference type="GO" id="GO:0006915">
    <property type="term" value="P:apoptotic process"/>
    <property type="evidence" value="ECO:0007669"/>
    <property type="project" value="UniProtKB-KW"/>
</dbReference>
<accession>A0A9X0D3A1</accession>
<dbReference type="Proteomes" id="UP001163046">
    <property type="component" value="Unassembled WGS sequence"/>
</dbReference>
<dbReference type="GO" id="GO:0042981">
    <property type="term" value="P:regulation of apoptotic process"/>
    <property type="evidence" value="ECO:0007669"/>
    <property type="project" value="InterPro"/>
</dbReference>
<dbReference type="SMART" id="SM00031">
    <property type="entry name" value="DED"/>
    <property type="match status" value="2"/>
</dbReference>
<dbReference type="InterPro" id="IPR001875">
    <property type="entry name" value="DED_dom"/>
</dbReference>
<protein>
    <submittedName>
        <fullName evidence="3">Peptidase C14A</fullName>
    </submittedName>
</protein>
<dbReference type="EMBL" id="MU825902">
    <property type="protein sequence ID" value="KAJ7383279.1"/>
    <property type="molecule type" value="Genomic_DNA"/>
</dbReference>
<proteinExistence type="predicted"/>
<reference evidence="3" key="1">
    <citation type="submission" date="2023-01" db="EMBL/GenBank/DDBJ databases">
        <title>Genome assembly of the deep-sea coral Lophelia pertusa.</title>
        <authorList>
            <person name="Herrera S."/>
            <person name="Cordes E."/>
        </authorList>
    </citation>
    <scope>NUCLEOTIDE SEQUENCE</scope>
    <source>
        <strain evidence="3">USNM1676648</strain>
        <tissue evidence="3">Polyp</tissue>
    </source>
</reference>
<comment type="caution">
    <text evidence="3">The sequence shown here is derived from an EMBL/GenBank/DDBJ whole genome shotgun (WGS) entry which is preliminary data.</text>
</comment>
<evidence type="ECO:0000313" key="3">
    <source>
        <dbReference type="EMBL" id="KAJ7383279.1"/>
    </source>
</evidence>
<dbReference type="CDD" id="cd00045">
    <property type="entry name" value="DED"/>
    <property type="match status" value="1"/>
</dbReference>
<evidence type="ECO:0000259" key="2">
    <source>
        <dbReference type="PROSITE" id="PS50168"/>
    </source>
</evidence>
<feature type="domain" description="DED" evidence="2">
    <location>
        <begin position="271"/>
        <end position="345"/>
    </location>
</feature>
<sequence length="473" mass="54134">MTAIILNSPFYQMIDRLTQTYRAVLVQIARDLDEEQQKELQFLCTGLVPRRVKDILTLFHSLEEATKMSWVDVTFLKECLHVVGREDLVAKLTAFEIKRDVSILLNFYVKKRNGLHSFYQSSATNAAEYLVQLMEGFHGRVDVREMLRSSGKNTKDLWLHFVKECTPQSQRMTWGKFSMLVAIAGEIIAVSSSHSRQSPPEEAIELCITLANELCYLMLKLGCWHVIALPYFGVVLAGKGIRGRVCTRFYQFTAAMLSSSSRTVTDKLRQAYKGVLIRISHNLDREHQKELRYYCSGLIPMHDTDTIDILRALEHEGKISWEDIDFLKDAMYTIRRLDMVKKLTDFEIKRDLTLLLDFYVRKIQGLDLCCRCSVGVKRVAGHLVRLMEIVRDTVDIRATSLTVESSNDIRRALVEFDEEFDSGELTFSAWNEFTMLVLIAGEIIAVASGNEERREPVAELCFAAADEPLLSDD</sequence>